<dbReference type="GO" id="GO:0008168">
    <property type="term" value="F:methyltransferase activity"/>
    <property type="evidence" value="ECO:0007669"/>
    <property type="project" value="UniProtKB-KW"/>
</dbReference>
<keyword evidence="1" id="KW-0489">Methyltransferase</keyword>
<dbReference type="InterPro" id="IPR001214">
    <property type="entry name" value="SET_dom"/>
</dbReference>
<evidence type="ECO:0000256" key="3">
    <source>
        <dbReference type="ARBA" id="ARBA00022691"/>
    </source>
</evidence>
<dbReference type="GO" id="GO:0032259">
    <property type="term" value="P:methylation"/>
    <property type="evidence" value="ECO:0007669"/>
    <property type="project" value="UniProtKB-KW"/>
</dbReference>
<evidence type="ECO:0000313" key="7">
    <source>
        <dbReference type="WBParaSite" id="HNAJ_0000673901-mRNA-1"/>
    </source>
</evidence>
<dbReference type="WBParaSite" id="HNAJ_0000673901-mRNA-1">
    <property type="protein sequence ID" value="HNAJ_0000673901-mRNA-1"/>
    <property type="gene ID" value="HNAJ_0000673901"/>
</dbReference>
<dbReference type="GO" id="GO:0042826">
    <property type="term" value="F:histone deacetylase binding"/>
    <property type="evidence" value="ECO:0007669"/>
    <property type="project" value="TreeGrafter"/>
</dbReference>
<keyword evidence="2" id="KW-0808">Transferase</keyword>
<reference evidence="7" key="1">
    <citation type="submission" date="2017-02" db="UniProtKB">
        <authorList>
            <consortium name="WormBaseParasite"/>
        </authorList>
    </citation>
    <scope>IDENTIFICATION</scope>
</reference>
<dbReference type="OrthoDB" id="5945798at2759"/>
<keyword evidence="6" id="KW-1185">Reference proteome</keyword>
<reference evidence="5 6" key="2">
    <citation type="submission" date="2018-11" db="EMBL/GenBank/DDBJ databases">
        <authorList>
            <consortium name="Pathogen Informatics"/>
        </authorList>
    </citation>
    <scope>NUCLEOTIDE SEQUENCE [LARGE SCALE GENOMIC DNA]</scope>
</reference>
<sequence length="471" mass="53103">MPYQKKNMLEEAKSHYIEALSIFNEENSNRNMESCLKATMGLGKILSPSDTSSEVQSHVSRFICFRPKPPSVNEVEEMSINDSESPGASEFDRRNVVNSKLLSAPNGIVRLKDTGCAKTGFTMEVGFCSVECEQSAKNRAKLSEDGNKHIFDCQGRCPFIIFNDTCELPHLAFNCLSKIPPNKLLDYICSTGSYTKGNGHQAFQETAVTQRVPPTVFDPSDYSSIAFLFTGPEKRLPGYLLELTIAAVFLTYCLHLGGYPMKWFNETDAFFREPSTVNRPDIIPASWIAACMLYHLQAAEINDFHNVEIIAEEVLSTSPTYEKFGISIYPTISLINHSCDPTASALMSDKGIMIIYAMQSLSAGSELSIKYHSYFYEQSTQERQKCLKFQYHFHCICEACLHDWNQRSLEGPERLVCQKCGNFFSEDAKECPMCGSKECLLMLKDLRNQLLPQLDRYLKKNICTPEESNLA</sequence>
<dbReference type="InterPro" id="IPR046341">
    <property type="entry name" value="SET_dom_sf"/>
</dbReference>
<dbReference type="Gene3D" id="2.170.270.10">
    <property type="entry name" value="SET domain"/>
    <property type="match status" value="1"/>
</dbReference>
<dbReference type="GO" id="GO:0005634">
    <property type="term" value="C:nucleus"/>
    <property type="evidence" value="ECO:0007669"/>
    <property type="project" value="TreeGrafter"/>
</dbReference>
<evidence type="ECO:0000256" key="2">
    <source>
        <dbReference type="ARBA" id="ARBA00022679"/>
    </source>
</evidence>
<evidence type="ECO:0000256" key="1">
    <source>
        <dbReference type="ARBA" id="ARBA00022603"/>
    </source>
</evidence>
<evidence type="ECO:0000259" key="4">
    <source>
        <dbReference type="Pfam" id="PF00856"/>
    </source>
</evidence>
<dbReference type="InterPro" id="IPR052097">
    <property type="entry name" value="SET-MYND_domain_protein"/>
</dbReference>
<dbReference type="SUPFAM" id="SSF82199">
    <property type="entry name" value="SET domain"/>
    <property type="match status" value="1"/>
</dbReference>
<protein>
    <submittedName>
        <fullName evidence="7">SET domain-containing protein</fullName>
    </submittedName>
</protein>
<dbReference type="PANTHER" id="PTHR46165:SF6">
    <property type="entry name" value="SET AND MYND DOMAIN-CONTAINING PROTEIN 4-LIKE PROTEIN"/>
    <property type="match status" value="1"/>
</dbReference>
<keyword evidence="3" id="KW-0949">S-adenosyl-L-methionine</keyword>
<feature type="domain" description="SET" evidence="4">
    <location>
        <begin position="326"/>
        <end position="371"/>
    </location>
</feature>
<evidence type="ECO:0000313" key="5">
    <source>
        <dbReference type="EMBL" id="VDO02595.1"/>
    </source>
</evidence>
<gene>
    <name evidence="5" type="ORF">HNAJ_LOCUS6735</name>
</gene>
<dbReference type="GO" id="GO:0005737">
    <property type="term" value="C:cytoplasm"/>
    <property type="evidence" value="ECO:0007669"/>
    <property type="project" value="TreeGrafter"/>
</dbReference>
<organism evidence="7">
    <name type="scientific">Rodentolepis nana</name>
    <name type="common">Dwarf tapeworm</name>
    <name type="synonym">Hymenolepis nana</name>
    <dbReference type="NCBI Taxonomy" id="102285"/>
    <lineage>
        <taxon>Eukaryota</taxon>
        <taxon>Metazoa</taxon>
        <taxon>Spiralia</taxon>
        <taxon>Lophotrochozoa</taxon>
        <taxon>Platyhelminthes</taxon>
        <taxon>Cestoda</taxon>
        <taxon>Eucestoda</taxon>
        <taxon>Cyclophyllidea</taxon>
        <taxon>Hymenolepididae</taxon>
        <taxon>Rodentolepis</taxon>
    </lineage>
</organism>
<name>A0A0R3TI48_RODNA</name>
<dbReference type="AlphaFoldDB" id="A0A0R3TI48"/>
<evidence type="ECO:0000313" key="6">
    <source>
        <dbReference type="Proteomes" id="UP000278807"/>
    </source>
</evidence>
<dbReference type="InterPro" id="IPR044421">
    <property type="entry name" value="SMYD4_SET"/>
</dbReference>
<dbReference type="PANTHER" id="PTHR46165">
    <property type="entry name" value="SET AND MYND DOMAIN-CONTAINING PROTEIN 4"/>
    <property type="match status" value="1"/>
</dbReference>
<dbReference type="EMBL" id="UZAE01008149">
    <property type="protein sequence ID" value="VDO02595.1"/>
    <property type="molecule type" value="Genomic_DNA"/>
</dbReference>
<dbReference type="Proteomes" id="UP000278807">
    <property type="component" value="Unassembled WGS sequence"/>
</dbReference>
<dbReference type="STRING" id="102285.A0A0R3TI48"/>
<dbReference type="CDD" id="cd10536">
    <property type="entry name" value="SET_SMYD4"/>
    <property type="match status" value="1"/>
</dbReference>
<accession>A0A0R3TI48</accession>
<dbReference type="Pfam" id="PF00856">
    <property type="entry name" value="SET"/>
    <property type="match status" value="1"/>
</dbReference>
<proteinExistence type="predicted"/>